<gene>
    <name evidence="3" type="ORF">RFV38_12115</name>
</gene>
<evidence type="ECO:0000259" key="2">
    <source>
        <dbReference type="Pfam" id="PF14319"/>
    </source>
</evidence>
<feature type="domain" description="Transposase zinc-binding" evidence="2">
    <location>
        <begin position="16"/>
        <end position="106"/>
    </location>
</feature>
<accession>A0ABU4WCG7</accession>
<dbReference type="RefSeq" id="WP_320314581.1">
    <property type="nucleotide sequence ID" value="NZ_JAVIKH010000025.1"/>
</dbReference>
<name>A0ABU4WCG7_9FUSO</name>
<comment type="caution">
    <text evidence="3">The sequence shown here is derived from an EMBL/GenBank/DDBJ whole genome shotgun (WGS) entry which is preliminary data.</text>
</comment>
<reference evidence="4" key="1">
    <citation type="submission" date="2023-07" db="EMBL/GenBank/DDBJ databases">
        <authorList>
            <person name="Colorado M.A."/>
            <person name="Villamil L.M."/>
            <person name="Melo J.F."/>
            <person name="Rodriguez J.A."/>
            <person name="Ruiz R.Y."/>
        </authorList>
    </citation>
    <scope>NUCLEOTIDE SEQUENCE [LARGE SCALE GENOMIC DNA]</scope>
    <source>
        <strain evidence="4">C33</strain>
    </source>
</reference>
<sequence length="348" mass="41222">MNKNTKPLKYIFENHFHQTWNNIKHKFPKNLHSSIWNNVSKFLDCGDISRGYTAFKCNQCSHMHIVGFSCKSRFCSSCGKIYAENWALNLKEQLFDVQHIHAVFSLPTGFCRDFFFSHRFKLQDLAKAAYQSLKYVFKKSGIHSFGAIVNIHTFSRNLDWNPHIHCIFTYGGYKKNDQWKELKSIPYPVLKKSWQKCSLDIIANFAKINNNINLKNKISLCYRKYNDGFYVKSDKKINNIFEIAKYIGRYLARPAIAEYRITDITDSSVRFWYQKPDSPKKIFLTLPMTQFIGRLLAHIPPKNFKMIRRFGLYSRRYKNKKPKKIKLFKGKISWAERIFKTFKTNCKC</sequence>
<evidence type="ECO:0000313" key="4">
    <source>
        <dbReference type="Proteomes" id="UP001279681"/>
    </source>
</evidence>
<evidence type="ECO:0000259" key="1">
    <source>
        <dbReference type="Pfam" id="PF04986"/>
    </source>
</evidence>
<dbReference type="Pfam" id="PF04986">
    <property type="entry name" value="Y2_Tnp"/>
    <property type="match status" value="1"/>
</dbReference>
<dbReference type="Pfam" id="PF14319">
    <property type="entry name" value="Zn_Tnp_IS91"/>
    <property type="match status" value="1"/>
</dbReference>
<dbReference type="EMBL" id="JAVIKH010000025">
    <property type="protein sequence ID" value="MDX8337228.1"/>
    <property type="molecule type" value="Genomic_DNA"/>
</dbReference>
<organism evidence="3 4">
    <name type="scientific">Candidatus Cetobacterium colombiensis</name>
    <dbReference type="NCBI Taxonomy" id="3073100"/>
    <lineage>
        <taxon>Bacteria</taxon>
        <taxon>Fusobacteriati</taxon>
        <taxon>Fusobacteriota</taxon>
        <taxon>Fusobacteriia</taxon>
        <taxon>Fusobacteriales</taxon>
        <taxon>Fusobacteriaceae</taxon>
        <taxon>Cetobacterium</taxon>
    </lineage>
</organism>
<dbReference type="InterPro" id="IPR026889">
    <property type="entry name" value="Zn_Tnp"/>
</dbReference>
<dbReference type="InterPro" id="IPR007069">
    <property type="entry name" value="Transposase_32"/>
</dbReference>
<dbReference type="PANTHER" id="PTHR37023">
    <property type="entry name" value="TRANSPOSASE"/>
    <property type="match status" value="1"/>
</dbReference>
<dbReference type="PANTHER" id="PTHR37023:SF1">
    <property type="entry name" value="ISSOD25 TRANSPOSASE TNPA_ISSOD25"/>
    <property type="match status" value="1"/>
</dbReference>
<proteinExistence type="predicted"/>
<dbReference type="Proteomes" id="UP001279681">
    <property type="component" value="Unassembled WGS sequence"/>
</dbReference>
<protein>
    <submittedName>
        <fullName evidence="3">Transposase</fullName>
    </submittedName>
</protein>
<feature type="domain" description="Transposase IS801/IS1294" evidence="1">
    <location>
        <begin position="146"/>
        <end position="319"/>
    </location>
</feature>
<keyword evidence="4" id="KW-1185">Reference proteome</keyword>
<evidence type="ECO:0000313" key="3">
    <source>
        <dbReference type="EMBL" id="MDX8337228.1"/>
    </source>
</evidence>